<protein>
    <submittedName>
        <fullName evidence="1">Uncharacterized protein</fullName>
    </submittedName>
</protein>
<evidence type="ECO:0000313" key="2">
    <source>
        <dbReference type="Proteomes" id="UP000031647"/>
    </source>
</evidence>
<dbReference type="KEGG" id="sdz:Asd1617_05468"/>
<evidence type="ECO:0000313" key="1">
    <source>
        <dbReference type="EMBL" id="AHA68295.1"/>
    </source>
</evidence>
<sequence>MRLLPTSCSPTLMGDAVEPRRAFIEENDPESGEYRYLMALTMRACLMRYAYQAYETPAIY</sequence>
<gene>
    <name evidence="1" type="ORF">Asd1617_05468</name>
</gene>
<organism evidence="1 2">
    <name type="scientific">Shigella dysenteriae 1617</name>
    <dbReference type="NCBI Taxonomy" id="754093"/>
    <lineage>
        <taxon>Bacteria</taxon>
        <taxon>Pseudomonadati</taxon>
        <taxon>Pseudomonadota</taxon>
        <taxon>Gammaproteobacteria</taxon>
        <taxon>Enterobacterales</taxon>
        <taxon>Enterobacteriaceae</taxon>
        <taxon>Shigella</taxon>
    </lineage>
</organism>
<name>A0A0A7A2B3_SHIDY</name>
<accession>A0A0A7A2B3</accession>
<dbReference type="AlphaFoldDB" id="A0A0A7A2B3"/>
<dbReference type="PATRIC" id="fig|754093.4.peg.5333"/>
<dbReference type="HOGENOM" id="CLU_2939282_0_0_6"/>
<dbReference type="EMBL" id="CP006736">
    <property type="protein sequence ID" value="AHA68295.1"/>
    <property type="molecule type" value="Genomic_DNA"/>
</dbReference>
<dbReference type="Proteomes" id="UP000031647">
    <property type="component" value="Chromosome"/>
</dbReference>
<proteinExistence type="predicted"/>
<reference evidence="1 2" key="1">
    <citation type="submission" date="2013-09" db="EMBL/GenBank/DDBJ databases">
        <title>Comparative genomics of Sd1617 to representative strains in evaluating its pathogenesis.</title>
        <authorList>
            <person name="Aksomboon Vongsawan A."/>
            <person name="Kapatral V."/>
            <person name="Vaisvil B."/>
            <person name="Serichantalergs O."/>
            <person name="Hale T.L."/>
            <person name="Mason C.J."/>
        </authorList>
    </citation>
    <scope>NUCLEOTIDE SEQUENCE [LARGE SCALE GENOMIC DNA]</scope>
    <source>
        <strain evidence="1 2">1617</strain>
    </source>
</reference>